<dbReference type="OMA" id="DDMIWYV"/>
<protein>
    <submittedName>
        <fullName evidence="2">Uncharacterized protein</fullName>
    </submittedName>
</protein>
<dbReference type="PANTHER" id="PTHR21477">
    <property type="entry name" value="ZGC:172139"/>
    <property type="match status" value="1"/>
</dbReference>
<reference evidence="2" key="1">
    <citation type="submission" date="2022-11" db="UniProtKB">
        <authorList>
            <consortium name="WormBaseParasite"/>
        </authorList>
    </citation>
    <scope>IDENTIFICATION</scope>
</reference>
<dbReference type="Pfam" id="PF09741">
    <property type="entry name" value="DUF2045"/>
    <property type="match status" value="1"/>
</dbReference>
<organism evidence="1 2">
    <name type="scientific">Romanomermis culicivorax</name>
    <name type="common">Nematode worm</name>
    <dbReference type="NCBI Taxonomy" id="13658"/>
    <lineage>
        <taxon>Eukaryota</taxon>
        <taxon>Metazoa</taxon>
        <taxon>Ecdysozoa</taxon>
        <taxon>Nematoda</taxon>
        <taxon>Enoplea</taxon>
        <taxon>Dorylaimia</taxon>
        <taxon>Mermithida</taxon>
        <taxon>Mermithoidea</taxon>
        <taxon>Mermithidae</taxon>
        <taxon>Romanomermis</taxon>
    </lineage>
</organism>
<dbReference type="AlphaFoldDB" id="A0A915HKQ3"/>
<name>A0A915HKQ3_ROMCU</name>
<keyword evidence="1" id="KW-1185">Reference proteome</keyword>
<sequence length="438" mass="50237">MDERQPQCSCVDLLLIRISKLRKKEMAIDTEDFTIVLPTDKHAWAKIFVEYFLSNVHCSLPRCLYQSSDDMLWYVQASGAYSYASISRNTSVLDVYRRQSKKQPTPGAKHISWEETVYLNLILHHIEYSLTCAVCTKTSPHNLQILKKNTQRVYASPSRRRMDIHKGEAEEISYPHIYFCVDNFERVFSDIVVRDGECVCVELSAKDRNSRYESVIFLGSIRYEVLRQVYETKGSSAWQWASKWMSSSSDRHLEFVRMKGPRGKGFAEMAVSKLNDPSPTPSRKDSIMSVSAYAGDPLSIVDAAPSDDQAARAAVDEYQLRRASDTNLAAKSNLYYSTNYRWRVSPVKKSQSEADTSHLYPEVEANSIDDEFEESSLARLWNVRGFGQAWHWLREKKRATCVPLCALLTYITLPWASIVEDLFDNSNRPILNFDFGVD</sequence>
<dbReference type="PANTHER" id="PTHR21477:SF13">
    <property type="entry name" value="KIAA0930"/>
    <property type="match status" value="1"/>
</dbReference>
<dbReference type="WBParaSite" id="nRc.2.0.1.t01917-RA">
    <property type="protein sequence ID" value="nRc.2.0.1.t01917-RA"/>
    <property type="gene ID" value="nRc.2.0.1.g01917"/>
</dbReference>
<proteinExistence type="predicted"/>
<dbReference type="InterPro" id="IPR019141">
    <property type="entry name" value="DUF2045"/>
</dbReference>
<evidence type="ECO:0000313" key="1">
    <source>
        <dbReference type="Proteomes" id="UP000887565"/>
    </source>
</evidence>
<evidence type="ECO:0000313" key="2">
    <source>
        <dbReference type="WBParaSite" id="nRc.2.0.1.t01917-RA"/>
    </source>
</evidence>
<dbReference type="Proteomes" id="UP000887565">
    <property type="component" value="Unplaced"/>
</dbReference>
<accession>A0A915HKQ3</accession>